<dbReference type="EMBL" id="JAATIS010001241">
    <property type="protein sequence ID" value="KAG2466357.1"/>
    <property type="molecule type" value="Genomic_DNA"/>
</dbReference>
<dbReference type="GO" id="GO:0005737">
    <property type="term" value="C:cytoplasm"/>
    <property type="evidence" value="ECO:0007669"/>
    <property type="project" value="UniProtKB-SubCell"/>
</dbReference>
<evidence type="ECO:0000256" key="1">
    <source>
        <dbReference type="ARBA" id="ARBA00004496"/>
    </source>
</evidence>
<evidence type="ECO:0000256" key="2">
    <source>
        <dbReference type="ARBA" id="ARBA00022490"/>
    </source>
</evidence>
<dbReference type="InterPro" id="IPR033621">
    <property type="entry name" value="TIFA"/>
</dbReference>
<evidence type="ECO:0000256" key="3">
    <source>
        <dbReference type="ARBA" id="ARBA00022588"/>
    </source>
</evidence>
<evidence type="ECO:0000256" key="5">
    <source>
        <dbReference type="ARBA" id="ARBA00038199"/>
    </source>
</evidence>
<dbReference type="Proteomes" id="UP000886611">
    <property type="component" value="Unassembled WGS sequence"/>
</dbReference>
<dbReference type="GO" id="GO:0045087">
    <property type="term" value="P:innate immune response"/>
    <property type="evidence" value="ECO:0007669"/>
    <property type="project" value="UniProtKB-KW"/>
</dbReference>
<dbReference type="GO" id="GO:0043123">
    <property type="term" value="P:positive regulation of canonical NF-kappaB signal transduction"/>
    <property type="evidence" value="ECO:0007669"/>
    <property type="project" value="InterPro"/>
</dbReference>
<dbReference type="CDD" id="cd22714">
    <property type="entry name" value="FHA_TIFA"/>
    <property type="match status" value="1"/>
</dbReference>
<dbReference type="PANTHER" id="PTHR31266:SF2">
    <property type="entry name" value="TRAF-INTERACTING PROTEIN WITH FHA DOMAIN-CONTAINING PROTEIN A"/>
    <property type="match status" value="1"/>
</dbReference>
<feature type="non-terminal residue" evidence="8">
    <location>
        <position position="263"/>
    </location>
</feature>
<name>A0A8X7XE22_POLSE</name>
<reference evidence="8 9" key="1">
    <citation type="journal article" date="2021" name="Cell">
        <title>Tracing the genetic footprints of vertebrate landing in non-teleost ray-finned fishes.</title>
        <authorList>
            <person name="Bi X."/>
            <person name="Wang K."/>
            <person name="Yang L."/>
            <person name="Pan H."/>
            <person name="Jiang H."/>
            <person name="Wei Q."/>
            <person name="Fang M."/>
            <person name="Yu H."/>
            <person name="Zhu C."/>
            <person name="Cai Y."/>
            <person name="He Y."/>
            <person name="Gan X."/>
            <person name="Zeng H."/>
            <person name="Yu D."/>
            <person name="Zhu Y."/>
            <person name="Jiang H."/>
            <person name="Qiu Q."/>
            <person name="Yang H."/>
            <person name="Zhang Y.E."/>
            <person name="Wang W."/>
            <person name="Zhu M."/>
            <person name="He S."/>
            <person name="Zhang G."/>
        </authorList>
    </citation>
    <scope>NUCLEOTIDE SEQUENCE [LARGE SCALE GENOMIC DNA]</scope>
    <source>
        <strain evidence="8">Bchr_013</strain>
    </source>
</reference>
<feature type="domain" description="FHA" evidence="7">
    <location>
        <begin position="128"/>
        <end position="199"/>
    </location>
</feature>
<accession>A0A8X7XE22</accession>
<organism evidence="8 9">
    <name type="scientific">Polypterus senegalus</name>
    <name type="common">Senegal bichir</name>
    <dbReference type="NCBI Taxonomy" id="55291"/>
    <lineage>
        <taxon>Eukaryota</taxon>
        <taxon>Metazoa</taxon>
        <taxon>Chordata</taxon>
        <taxon>Craniata</taxon>
        <taxon>Vertebrata</taxon>
        <taxon>Euteleostomi</taxon>
        <taxon>Actinopterygii</taxon>
        <taxon>Polypteriformes</taxon>
        <taxon>Polypteridae</taxon>
        <taxon>Polypterus</taxon>
    </lineage>
</organism>
<keyword evidence="3" id="KW-0399">Innate immunity</keyword>
<comment type="subcellular location">
    <subcellularLocation>
        <location evidence="1">Cytoplasm</location>
    </subcellularLocation>
</comment>
<feature type="non-terminal residue" evidence="8">
    <location>
        <position position="1"/>
    </location>
</feature>
<sequence length="263" mass="29233">MGHPMEKTPLTVVDALRQTTAPNVPSVLLLLLDLSSAFNSVNHHILHASLELPSGSLSPASWADPTLCPGGGAPRGQSKMSALDDLETEEVLTCLRLKAYHPYHEIKNVFQFLQFNKKMKHRADEALKVGRDSKMCAIQLHDLRVSRVQFAIEAFRYFNSSDLSFEIKNLSQKGRLTVNNAELEYLNKVELPRKAIIRFAEFVFLVEKEDGESTDYFETVFELAALPPTLELICCSSLSPVPETGLTFPVAPNSAVELAEGEF</sequence>
<proteinExistence type="inferred from homology"/>
<dbReference type="Pfam" id="PF00498">
    <property type="entry name" value="FHA"/>
    <property type="match status" value="1"/>
</dbReference>
<evidence type="ECO:0000259" key="7">
    <source>
        <dbReference type="Pfam" id="PF00498"/>
    </source>
</evidence>
<dbReference type="InterPro" id="IPR000253">
    <property type="entry name" value="FHA_dom"/>
</dbReference>
<evidence type="ECO:0000313" key="8">
    <source>
        <dbReference type="EMBL" id="KAG2466357.1"/>
    </source>
</evidence>
<comment type="similarity">
    <text evidence="5">Belongs to the TIFA family.</text>
</comment>
<dbReference type="AlphaFoldDB" id="A0A8X7XE22"/>
<evidence type="ECO:0000256" key="6">
    <source>
        <dbReference type="ARBA" id="ARBA00040160"/>
    </source>
</evidence>
<keyword evidence="9" id="KW-1185">Reference proteome</keyword>
<evidence type="ECO:0000256" key="4">
    <source>
        <dbReference type="ARBA" id="ARBA00022859"/>
    </source>
</evidence>
<evidence type="ECO:0000313" key="9">
    <source>
        <dbReference type="Proteomes" id="UP000886611"/>
    </source>
</evidence>
<keyword evidence="2" id="KW-0963">Cytoplasm</keyword>
<protein>
    <recommendedName>
        <fullName evidence="6">TRAF-interacting protein with FHA domain-containing protein A</fullName>
    </recommendedName>
</protein>
<dbReference type="InterPro" id="IPR008984">
    <property type="entry name" value="SMAD_FHA_dom_sf"/>
</dbReference>
<dbReference type="Gene3D" id="2.60.200.20">
    <property type="match status" value="1"/>
</dbReference>
<comment type="caution">
    <text evidence="8">The sequence shown here is derived from an EMBL/GenBank/DDBJ whole genome shotgun (WGS) entry which is preliminary data.</text>
</comment>
<dbReference type="PANTHER" id="PTHR31266">
    <property type="entry name" value="TRAF-INTERACTING PROTEIN WITH FHA DOMAIN-CONTAINING PROTEIN A FAMILY MEMBER"/>
    <property type="match status" value="1"/>
</dbReference>
<gene>
    <name evidence="8" type="primary">Tifa</name>
    <name evidence="8" type="ORF">GTO96_0021051</name>
</gene>
<dbReference type="SUPFAM" id="SSF49879">
    <property type="entry name" value="SMAD/FHA domain"/>
    <property type="match status" value="1"/>
</dbReference>
<keyword evidence="4" id="KW-0391">Immunity</keyword>